<dbReference type="GO" id="GO:0030001">
    <property type="term" value="P:metal ion transport"/>
    <property type="evidence" value="ECO:0007669"/>
    <property type="project" value="InterPro"/>
</dbReference>
<dbReference type="AlphaFoldDB" id="A0A2V3DRQ2"/>
<sequence>MSSRRRTFLAVGSIVAASLTLAACGGGGGVSTTAAEGTISVVASTNVYGDIAQAIGGEYVSVHSIIAKASADPHGYEANAQDKLAVSKAQIGIENGGGYDDFFAQLAKGQLDSGEIVNVSELSGLDTGADFNEHLWYSEPTIIKLADDLAARFSAVLPAHAETFTTQADDFKAGLKEVADGLAQVKTTFGGESVAITEPVPLYLLEQAGLTNKTPHEFTDAVESGNDVPAATLVEMKTLLSSGTVALLAYNEQTASPQTEQVNAEAVAAGVPVVDFNETLPEGSTYLQWMLANVNHLEQGLKAAAAK</sequence>
<dbReference type="PANTHER" id="PTHR42953">
    <property type="entry name" value="HIGH-AFFINITY ZINC UPTAKE SYSTEM PROTEIN ZNUA-RELATED"/>
    <property type="match status" value="1"/>
</dbReference>
<dbReference type="Gene3D" id="3.40.50.1980">
    <property type="entry name" value="Nitrogenase molybdenum iron protein domain"/>
    <property type="match status" value="2"/>
</dbReference>
<dbReference type="OrthoDB" id="5296019at2"/>
<keyword evidence="2" id="KW-0813">Transport</keyword>
<keyword evidence="4 5" id="KW-0732">Signal</keyword>
<organism evidence="6 7">
    <name type="scientific">Arthrobacter psychrochitiniphilus</name>
    <dbReference type="NCBI Taxonomy" id="291045"/>
    <lineage>
        <taxon>Bacteria</taxon>
        <taxon>Bacillati</taxon>
        <taxon>Actinomycetota</taxon>
        <taxon>Actinomycetes</taxon>
        <taxon>Micrococcales</taxon>
        <taxon>Micrococcaceae</taxon>
        <taxon>Arthrobacter</taxon>
    </lineage>
</organism>
<keyword evidence="3" id="KW-0479">Metal-binding</keyword>
<proteinExistence type="predicted"/>
<comment type="caution">
    <text evidence="6">The sequence shown here is derived from an EMBL/GenBank/DDBJ whole genome shotgun (WGS) entry which is preliminary data.</text>
</comment>
<evidence type="ECO:0000256" key="1">
    <source>
        <dbReference type="ARBA" id="ARBA00004196"/>
    </source>
</evidence>
<dbReference type="GO" id="GO:0030313">
    <property type="term" value="C:cell envelope"/>
    <property type="evidence" value="ECO:0007669"/>
    <property type="project" value="UniProtKB-SubCell"/>
</dbReference>
<dbReference type="Pfam" id="PF01297">
    <property type="entry name" value="ZnuA"/>
    <property type="match status" value="1"/>
</dbReference>
<reference evidence="6 7" key="1">
    <citation type="submission" date="2018-05" db="EMBL/GenBank/DDBJ databases">
        <title>Genetic diversity of glacier-inhabiting Cryobacterium bacteria in China and description of Cryobacterium mengkeensis sp. nov. and Arthrobacter glacialis sp. nov.</title>
        <authorList>
            <person name="Liu Q."/>
            <person name="Xin Y.-H."/>
        </authorList>
    </citation>
    <scope>NUCLEOTIDE SEQUENCE [LARGE SCALE GENOMIC DNA]</scope>
    <source>
        <strain evidence="6 7">GP3</strain>
    </source>
</reference>
<comment type="subcellular location">
    <subcellularLocation>
        <location evidence="1">Cell envelope</location>
    </subcellularLocation>
</comment>
<evidence type="ECO:0000256" key="2">
    <source>
        <dbReference type="ARBA" id="ARBA00022448"/>
    </source>
</evidence>
<accession>A0A2V3DRQ2</accession>
<protein>
    <submittedName>
        <fullName evidence="6">ABC transporter substrate-binding protein</fullName>
    </submittedName>
</protein>
<evidence type="ECO:0000313" key="7">
    <source>
        <dbReference type="Proteomes" id="UP000246303"/>
    </source>
</evidence>
<dbReference type="InterPro" id="IPR050492">
    <property type="entry name" value="Bact_metal-bind_prot9"/>
</dbReference>
<dbReference type="PROSITE" id="PS51257">
    <property type="entry name" value="PROKAR_LIPOPROTEIN"/>
    <property type="match status" value="1"/>
</dbReference>
<evidence type="ECO:0000256" key="4">
    <source>
        <dbReference type="ARBA" id="ARBA00022729"/>
    </source>
</evidence>
<name>A0A2V3DRQ2_9MICC</name>
<evidence type="ECO:0000313" key="6">
    <source>
        <dbReference type="EMBL" id="PXA64936.1"/>
    </source>
</evidence>
<dbReference type="PANTHER" id="PTHR42953:SF1">
    <property type="entry name" value="METAL-BINDING PROTEIN HI_0362-RELATED"/>
    <property type="match status" value="1"/>
</dbReference>
<dbReference type="InterPro" id="IPR006311">
    <property type="entry name" value="TAT_signal"/>
</dbReference>
<keyword evidence="7" id="KW-1185">Reference proteome</keyword>
<feature type="signal peptide" evidence="5">
    <location>
        <begin position="1"/>
        <end position="22"/>
    </location>
</feature>
<evidence type="ECO:0000256" key="5">
    <source>
        <dbReference type="SAM" id="SignalP"/>
    </source>
</evidence>
<dbReference type="PROSITE" id="PS51318">
    <property type="entry name" value="TAT"/>
    <property type="match status" value="1"/>
</dbReference>
<dbReference type="RefSeq" id="WP_110106600.1">
    <property type="nucleotide sequence ID" value="NZ_JACBZZ010000001.1"/>
</dbReference>
<dbReference type="SUPFAM" id="SSF53807">
    <property type="entry name" value="Helical backbone' metal receptor"/>
    <property type="match status" value="1"/>
</dbReference>
<gene>
    <name evidence="6" type="ORF">CVS29_12135</name>
</gene>
<dbReference type="GO" id="GO:0046872">
    <property type="term" value="F:metal ion binding"/>
    <property type="evidence" value="ECO:0007669"/>
    <property type="project" value="UniProtKB-KW"/>
</dbReference>
<dbReference type="InterPro" id="IPR006127">
    <property type="entry name" value="ZnuA-like"/>
</dbReference>
<evidence type="ECO:0000256" key="3">
    <source>
        <dbReference type="ARBA" id="ARBA00022723"/>
    </source>
</evidence>
<dbReference type="EMBL" id="QHLZ01000007">
    <property type="protein sequence ID" value="PXA64936.1"/>
    <property type="molecule type" value="Genomic_DNA"/>
</dbReference>
<feature type="chain" id="PRO_5039378529" evidence="5">
    <location>
        <begin position="23"/>
        <end position="307"/>
    </location>
</feature>
<dbReference type="Proteomes" id="UP000246303">
    <property type="component" value="Unassembled WGS sequence"/>
</dbReference>